<dbReference type="Proteomes" id="UP000610760">
    <property type="component" value="Unassembled WGS sequence"/>
</dbReference>
<protein>
    <submittedName>
        <fullName evidence="4">Sporulation transcriptional regulator SpoIIID</fullName>
    </submittedName>
</protein>
<evidence type="ECO:0000256" key="1">
    <source>
        <dbReference type="ARBA" id="ARBA00023015"/>
    </source>
</evidence>
<comment type="caution">
    <text evidence="4">The sequence shown here is derived from an EMBL/GenBank/DDBJ whole genome shotgun (WGS) entry which is preliminary data.</text>
</comment>
<dbReference type="InterPro" id="IPR018356">
    <property type="entry name" value="Tscrpt_reg_HTH_DeoR_CS"/>
</dbReference>
<keyword evidence="5" id="KW-1185">Reference proteome</keyword>
<organism evidence="4 5">
    <name type="scientific">Fumia xinanensis</name>
    <dbReference type="NCBI Taxonomy" id="2763659"/>
    <lineage>
        <taxon>Bacteria</taxon>
        <taxon>Bacillati</taxon>
        <taxon>Bacillota</taxon>
        <taxon>Clostridia</taxon>
        <taxon>Eubacteriales</taxon>
        <taxon>Oscillospiraceae</taxon>
        <taxon>Fumia</taxon>
    </lineage>
</organism>
<dbReference type="GO" id="GO:0003700">
    <property type="term" value="F:DNA-binding transcription factor activity"/>
    <property type="evidence" value="ECO:0007669"/>
    <property type="project" value="InterPro"/>
</dbReference>
<sequence>MNGNAWDRSVQLAEYIIEHNSTVRATAKIFGISKSTVHKDLTERLKKVNPQLYKQVRKVLDVNKQERHIRGGLATKHKYEAERELQHA</sequence>
<evidence type="ECO:0000313" key="5">
    <source>
        <dbReference type="Proteomes" id="UP000610760"/>
    </source>
</evidence>
<keyword evidence="3" id="KW-0804">Transcription</keyword>
<dbReference type="RefSeq" id="WP_249295172.1">
    <property type="nucleotide sequence ID" value="NZ_JACRSV010000002.1"/>
</dbReference>
<keyword evidence="1" id="KW-0805">Transcription regulation</keyword>
<dbReference type="AlphaFoldDB" id="A0A926E217"/>
<gene>
    <name evidence="4" type="primary">spoIIID</name>
    <name evidence="4" type="ORF">H8710_08955</name>
</gene>
<dbReference type="EMBL" id="JACRSV010000002">
    <property type="protein sequence ID" value="MBC8560194.1"/>
    <property type="molecule type" value="Genomic_DNA"/>
</dbReference>
<evidence type="ECO:0000256" key="2">
    <source>
        <dbReference type="ARBA" id="ARBA00023125"/>
    </source>
</evidence>
<dbReference type="NCBIfam" id="TIGR02844">
    <property type="entry name" value="spore_III_D"/>
    <property type="match status" value="1"/>
</dbReference>
<evidence type="ECO:0000256" key="3">
    <source>
        <dbReference type="ARBA" id="ARBA00023163"/>
    </source>
</evidence>
<reference evidence="4" key="1">
    <citation type="submission" date="2020-08" db="EMBL/GenBank/DDBJ databases">
        <title>Genome public.</title>
        <authorList>
            <person name="Liu C."/>
            <person name="Sun Q."/>
        </authorList>
    </citation>
    <scope>NUCLEOTIDE SEQUENCE</scope>
    <source>
        <strain evidence="4">NSJ-33</strain>
    </source>
</reference>
<name>A0A926E217_9FIRM</name>
<proteinExistence type="predicted"/>
<dbReference type="InterPro" id="IPR014208">
    <property type="entry name" value="Spore_III_D"/>
</dbReference>
<accession>A0A926E217</accession>
<dbReference type="Pfam" id="PF12116">
    <property type="entry name" value="SpoIIID"/>
    <property type="match status" value="1"/>
</dbReference>
<dbReference type="PROSITE" id="PS00894">
    <property type="entry name" value="HTH_DEOR_1"/>
    <property type="match status" value="1"/>
</dbReference>
<keyword evidence="2" id="KW-0238">DNA-binding</keyword>
<evidence type="ECO:0000313" key="4">
    <source>
        <dbReference type="EMBL" id="MBC8560194.1"/>
    </source>
</evidence>
<dbReference type="GO" id="GO:0003677">
    <property type="term" value="F:DNA binding"/>
    <property type="evidence" value="ECO:0007669"/>
    <property type="project" value="UniProtKB-KW"/>
</dbReference>